<feature type="compositionally biased region" description="Polar residues" evidence="1">
    <location>
        <begin position="29"/>
        <end position="44"/>
    </location>
</feature>
<comment type="caution">
    <text evidence="2">The sequence shown here is derived from an EMBL/GenBank/DDBJ whole genome shotgun (WGS) entry which is preliminary data.</text>
</comment>
<keyword evidence="3" id="KW-1185">Reference proteome</keyword>
<protein>
    <submittedName>
        <fullName evidence="2">Uncharacterized protein</fullName>
    </submittedName>
</protein>
<dbReference type="Proteomes" id="UP000326759">
    <property type="component" value="Unassembled WGS sequence"/>
</dbReference>
<name>A0A5N5T9Q0_9CRUS</name>
<feature type="region of interest" description="Disordered" evidence="1">
    <location>
        <begin position="20"/>
        <end position="44"/>
    </location>
</feature>
<evidence type="ECO:0000313" key="2">
    <source>
        <dbReference type="EMBL" id="KAB7503364.1"/>
    </source>
</evidence>
<dbReference type="EMBL" id="SEYY01005283">
    <property type="protein sequence ID" value="KAB7503364.1"/>
    <property type="molecule type" value="Genomic_DNA"/>
</dbReference>
<proteinExistence type="predicted"/>
<evidence type="ECO:0000256" key="1">
    <source>
        <dbReference type="SAM" id="MobiDB-lite"/>
    </source>
</evidence>
<gene>
    <name evidence="2" type="ORF">Anas_07261</name>
</gene>
<reference evidence="2 3" key="1">
    <citation type="journal article" date="2019" name="PLoS Biol.">
        <title>Sex chromosomes control vertical transmission of feminizing Wolbachia symbionts in an isopod.</title>
        <authorList>
            <person name="Becking T."/>
            <person name="Chebbi M.A."/>
            <person name="Giraud I."/>
            <person name="Moumen B."/>
            <person name="Laverre T."/>
            <person name="Caubet Y."/>
            <person name="Peccoud J."/>
            <person name="Gilbert C."/>
            <person name="Cordaux R."/>
        </authorList>
    </citation>
    <scope>NUCLEOTIDE SEQUENCE [LARGE SCALE GENOMIC DNA]</scope>
    <source>
        <strain evidence="2">ANa2</strain>
        <tissue evidence="2">Whole body excluding digestive tract and cuticle</tissue>
    </source>
</reference>
<accession>A0A5N5T9Q0</accession>
<evidence type="ECO:0000313" key="3">
    <source>
        <dbReference type="Proteomes" id="UP000326759"/>
    </source>
</evidence>
<sequence length="103" mass="11282">MADDPTVILKSIQDLKKFVGKGKSRESSQDSIKSSPNLKLNFSDSSGMDFETSFGGNNDLPNTSFLQKHQQSIAGFDITQKLGEKDRQILEGKTTISVLEGKT</sequence>
<organism evidence="2 3">
    <name type="scientific">Armadillidium nasatum</name>
    <dbReference type="NCBI Taxonomy" id="96803"/>
    <lineage>
        <taxon>Eukaryota</taxon>
        <taxon>Metazoa</taxon>
        <taxon>Ecdysozoa</taxon>
        <taxon>Arthropoda</taxon>
        <taxon>Crustacea</taxon>
        <taxon>Multicrustacea</taxon>
        <taxon>Malacostraca</taxon>
        <taxon>Eumalacostraca</taxon>
        <taxon>Peracarida</taxon>
        <taxon>Isopoda</taxon>
        <taxon>Oniscidea</taxon>
        <taxon>Crinocheta</taxon>
        <taxon>Armadillidiidae</taxon>
        <taxon>Armadillidium</taxon>
    </lineage>
</organism>
<dbReference type="AlphaFoldDB" id="A0A5N5T9Q0"/>